<feature type="transmembrane region" description="Helical" evidence="5">
    <location>
        <begin position="113"/>
        <end position="129"/>
    </location>
</feature>
<keyword evidence="5" id="KW-0472">Membrane</keyword>
<feature type="domain" description="GRF-type" evidence="6">
    <location>
        <begin position="28"/>
        <end position="70"/>
    </location>
</feature>
<keyword evidence="5" id="KW-0812">Transmembrane</keyword>
<dbReference type="EMBL" id="JAUHHV010000009">
    <property type="protein sequence ID" value="KAK1412203.1"/>
    <property type="molecule type" value="Genomic_DNA"/>
</dbReference>
<protein>
    <recommendedName>
        <fullName evidence="6">GRF-type domain-containing protein</fullName>
    </recommendedName>
</protein>
<keyword evidence="1" id="KW-0479">Metal-binding</keyword>
<organism evidence="7 8">
    <name type="scientific">Tagetes erecta</name>
    <name type="common">African marigold</name>
    <dbReference type="NCBI Taxonomy" id="13708"/>
    <lineage>
        <taxon>Eukaryota</taxon>
        <taxon>Viridiplantae</taxon>
        <taxon>Streptophyta</taxon>
        <taxon>Embryophyta</taxon>
        <taxon>Tracheophyta</taxon>
        <taxon>Spermatophyta</taxon>
        <taxon>Magnoliopsida</taxon>
        <taxon>eudicotyledons</taxon>
        <taxon>Gunneridae</taxon>
        <taxon>Pentapetalae</taxon>
        <taxon>asterids</taxon>
        <taxon>campanulids</taxon>
        <taxon>Asterales</taxon>
        <taxon>Asteraceae</taxon>
        <taxon>Asteroideae</taxon>
        <taxon>Heliantheae alliance</taxon>
        <taxon>Tageteae</taxon>
        <taxon>Tagetes</taxon>
    </lineage>
</organism>
<sequence>MSSSSTSVSNIIGNPRIFKVDLDGNVYCHHDIVAVLRVVRRKTNHNGQQFYGCSQWPRFDCKFFLWKQDFDVMIEAQANITPSSYEALRKQNLDLVQENKMLKGKICAANSKWKKLFFVLIVIAFWLYLSK</sequence>
<evidence type="ECO:0000259" key="6">
    <source>
        <dbReference type="PROSITE" id="PS51999"/>
    </source>
</evidence>
<accession>A0AAD8NL77</accession>
<evidence type="ECO:0000256" key="4">
    <source>
        <dbReference type="PROSITE-ProRule" id="PRU01343"/>
    </source>
</evidence>
<evidence type="ECO:0000256" key="5">
    <source>
        <dbReference type="SAM" id="Phobius"/>
    </source>
</evidence>
<dbReference type="Pfam" id="PF06839">
    <property type="entry name" value="Zn_ribbon_GRF"/>
    <property type="match status" value="1"/>
</dbReference>
<evidence type="ECO:0000256" key="2">
    <source>
        <dbReference type="ARBA" id="ARBA00022771"/>
    </source>
</evidence>
<comment type="caution">
    <text evidence="7">The sequence shown here is derived from an EMBL/GenBank/DDBJ whole genome shotgun (WGS) entry which is preliminary data.</text>
</comment>
<keyword evidence="5" id="KW-1133">Transmembrane helix</keyword>
<keyword evidence="8" id="KW-1185">Reference proteome</keyword>
<gene>
    <name evidence="7" type="ORF">QVD17_33245</name>
</gene>
<evidence type="ECO:0000313" key="7">
    <source>
        <dbReference type="EMBL" id="KAK1412203.1"/>
    </source>
</evidence>
<dbReference type="AlphaFoldDB" id="A0AAD8NL77"/>
<evidence type="ECO:0000256" key="3">
    <source>
        <dbReference type="ARBA" id="ARBA00022833"/>
    </source>
</evidence>
<dbReference type="GO" id="GO:0008270">
    <property type="term" value="F:zinc ion binding"/>
    <property type="evidence" value="ECO:0007669"/>
    <property type="project" value="UniProtKB-KW"/>
</dbReference>
<evidence type="ECO:0000256" key="1">
    <source>
        <dbReference type="ARBA" id="ARBA00022723"/>
    </source>
</evidence>
<dbReference type="InterPro" id="IPR010666">
    <property type="entry name" value="Znf_GRF"/>
</dbReference>
<dbReference type="PROSITE" id="PS51999">
    <property type="entry name" value="ZF_GRF"/>
    <property type="match status" value="1"/>
</dbReference>
<proteinExistence type="predicted"/>
<keyword evidence="2 4" id="KW-0863">Zinc-finger</keyword>
<evidence type="ECO:0000313" key="8">
    <source>
        <dbReference type="Proteomes" id="UP001229421"/>
    </source>
</evidence>
<dbReference type="Proteomes" id="UP001229421">
    <property type="component" value="Unassembled WGS sequence"/>
</dbReference>
<reference evidence="7" key="1">
    <citation type="journal article" date="2023" name="bioRxiv">
        <title>Improved chromosome-level genome assembly for marigold (Tagetes erecta).</title>
        <authorList>
            <person name="Jiang F."/>
            <person name="Yuan L."/>
            <person name="Wang S."/>
            <person name="Wang H."/>
            <person name="Xu D."/>
            <person name="Wang A."/>
            <person name="Fan W."/>
        </authorList>
    </citation>
    <scope>NUCLEOTIDE SEQUENCE</scope>
    <source>
        <strain evidence="7">WSJ</strain>
        <tissue evidence="7">Leaf</tissue>
    </source>
</reference>
<keyword evidence="3" id="KW-0862">Zinc</keyword>
<name>A0AAD8NL77_TARER</name>